<keyword evidence="6" id="KW-0479">Metal-binding</keyword>
<dbReference type="Pfam" id="PF21361">
    <property type="entry name" value="Sina_ZnF"/>
    <property type="match status" value="1"/>
</dbReference>
<evidence type="ECO:0000256" key="5">
    <source>
        <dbReference type="ARBA" id="ARBA00022679"/>
    </source>
</evidence>
<dbReference type="Proteomes" id="UP001140949">
    <property type="component" value="Unassembled WGS sequence"/>
</dbReference>
<protein>
    <recommendedName>
        <fullName evidence="4">RING-type E3 ubiquitin transferase</fullName>
        <ecNumber evidence="4">2.3.2.27</ecNumber>
    </recommendedName>
</protein>
<evidence type="ECO:0000256" key="8">
    <source>
        <dbReference type="ARBA" id="ARBA00022786"/>
    </source>
</evidence>
<evidence type="ECO:0000256" key="4">
    <source>
        <dbReference type="ARBA" id="ARBA00012483"/>
    </source>
</evidence>
<feature type="domain" description="RING-type" evidence="13">
    <location>
        <begin position="76"/>
        <end position="112"/>
    </location>
</feature>
<evidence type="ECO:0000256" key="9">
    <source>
        <dbReference type="ARBA" id="ARBA00022833"/>
    </source>
</evidence>
<comment type="catalytic activity">
    <reaction evidence="1">
        <text>S-ubiquitinyl-[E2 ubiquitin-conjugating enzyme]-L-cysteine + [acceptor protein]-L-lysine = [E2 ubiquitin-conjugating enzyme]-L-cysteine + N(6)-ubiquitinyl-[acceptor protein]-L-lysine.</text>
        <dbReference type="EC" id="2.3.2.27"/>
    </reaction>
</comment>
<keyword evidence="7 11" id="KW-0863">Zinc-finger</keyword>
<dbReference type="InterPro" id="IPR013010">
    <property type="entry name" value="Znf_SIAH"/>
</dbReference>
<comment type="similarity">
    <text evidence="3">Belongs to the SINA (Seven in absentia) family.</text>
</comment>
<keyword evidence="9" id="KW-0862">Zinc</keyword>
<proteinExistence type="inferred from homology"/>
<comment type="pathway">
    <text evidence="2">Protein modification; protein ubiquitination.</text>
</comment>
<name>A0AAX6EBH9_IRIPA</name>
<gene>
    <name evidence="15" type="ORF">M6B38_197375</name>
</gene>
<accession>A0AAX6EBH9</accession>
<dbReference type="PROSITE" id="PS50089">
    <property type="entry name" value="ZF_RING_2"/>
    <property type="match status" value="1"/>
</dbReference>
<dbReference type="SUPFAM" id="SSF49599">
    <property type="entry name" value="TRAF domain-like"/>
    <property type="match status" value="1"/>
</dbReference>
<evidence type="ECO:0000259" key="14">
    <source>
        <dbReference type="PROSITE" id="PS51081"/>
    </source>
</evidence>
<dbReference type="EMBL" id="JANAVB010038019">
    <property type="protein sequence ID" value="KAJ6801398.1"/>
    <property type="molecule type" value="Genomic_DNA"/>
</dbReference>
<evidence type="ECO:0000256" key="10">
    <source>
        <dbReference type="ARBA" id="ARBA00024004"/>
    </source>
</evidence>
<dbReference type="PANTHER" id="PTHR46632">
    <property type="entry name" value="E3 UBIQUITIN-PROTEIN LIGASE SINA-LIKE 4"/>
    <property type="match status" value="1"/>
</dbReference>
<evidence type="ECO:0000256" key="11">
    <source>
        <dbReference type="PROSITE-ProRule" id="PRU00455"/>
    </source>
</evidence>
<evidence type="ECO:0000256" key="7">
    <source>
        <dbReference type="ARBA" id="ARBA00022771"/>
    </source>
</evidence>
<comment type="function">
    <text evidence="10">E3 ubiquitin-protein ligase that mediates ubiquitination and subsequent proteasomal degradation of target proteins. E3 ubiquitin ligases accept ubiquitin from an E2 ubiquitin-conjugating enzyme in the form of a thioester and then directly transfers the ubiquitin to targeted substrates. It probably triggers the ubiquitin-mediated degradation of different substrates.</text>
</comment>
<evidence type="ECO:0000259" key="13">
    <source>
        <dbReference type="PROSITE" id="PS50089"/>
    </source>
</evidence>
<evidence type="ECO:0000256" key="3">
    <source>
        <dbReference type="ARBA" id="ARBA00009119"/>
    </source>
</evidence>
<keyword evidence="5" id="KW-0808">Transferase</keyword>
<reference evidence="15" key="1">
    <citation type="journal article" date="2023" name="GigaByte">
        <title>Genome assembly of the bearded iris, Iris pallida Lam.</title>
        <authorList>
            <person name="Bruccoleri R.E."/>
            <person name="Oakeley E.J."/>
            <person name="Faust A.M.E."/>
            <person name="Altorfer M."/>
            <person name="Dessus-Babus S."/>
            <person name="Burckhardt D."/>
            <person name="Oertli M."/>
            <person name="Naumann U."/>
            <person name="Petersen F."/>
            <person name="Wong J."/>
        </authorList>
    </citation>
    <scope>NUCLEOTIDE SEQUENCE</scope>
    <source>
        <strain evidence="15">GSM-AAB239-AS_SAM_17_03QT</strain>
    </source>
</reference>
<evidence type="ECO:0000313" key="15">
    <source>
        <dbReference type="EMBL" id="KAJ6801398.1"/>
    </source>
</evidence>
<dbReference type="CDD" id="cd16571">
    <property type="entry name" value="RING-HC_SIAHs"/>
    <property type="match status" value="1"/>
</dbReference>
<dbReference type="GO" id="GO:0008270">
    <property type="term" value="F:zinc ion binding"/>
    <property type="evidence" value="ECO:0007669"/>
    <property type="project" value="UniProtKB-KW"/>
</dbReference>
<dbReference type="SUPFAM" id="SSF57850">
    <property type="entry name" value="RING/U-box"/>
    <property type="match status" value="1"/>
</dbReference>
<dbReference type="InterPro" id="IPR013083">
    <property type="entry name" value="Znf_RING/FYVE/PHD"/>
</dbReference>
<reference evidence="15" key="2">
    <citation type="submission" date="2023-04" db="EMBL/GenBank/DDBJ databases">
        <authorList>
            <person name="Bruccoleri R.E."/>
            <person name="Oakeley E.J."/>
            <person name="Faust A.-M."/>
            <person name="Dessus-Babus S."/>
            <person name="Altorfer M."/>
            <person name="Burckhardt D."/>
            <person name="Oertli M."/>
            <person name="Naumann U."/>
            <person name="Petersen F."/>
            <person name="Wong J."/>
        </authorList>
    </citation>
    <scope>NUCLEOTIDE SEQUENCE</scope>
    <source>
        <strain evidence="15">GSM-AAB239-AS_SAM_17_03QT</strain>
        <tissue evidence="15">Leaf</tissue>
    </source>
</reference>
<dbReference type="PROSITE" id="PS51081">
    <property type="entry name" value="ZF_SIAH"/>
    <property type="match status" value="1"/>
</dbReference>
<feature type="domain" description="SIAH-type" evidence="14">
    <location>
        <begin position="129"/>
        <end position="187"/>
    </location>
</feature>
<dbReference type="Gene3D" id="3.30.40.10">
    <property type="entry name" value="Zinc/RING finger domain, C3HC4 (zinc finger)"/>
    <property type="match status" value="1"/>
</dbReference>
<evidence type="ECO:0000313" key="16">
    <source>
        <dbReference type="Proteomes" id="UP001140949"/>
    </source>
</evidence>
<organism evidence="15 16">
    <name type="scientific">Iris pallida</name>
    <name type="common">Sweet iris</name>
    <dbReference type="NCBI Taxonomy" id="29817"/>
    <lineage>
        <taxon>Eukaryota</taxon>
        <taxon>Viridiplantae</taxon>
        <taxon>Streptophyta</taxon>
        <taxon>Embryophyta</taxon>
        <taxon>Tracheophyta</taxon>
        <taxon>Spermatophyta</taxon>
        <taxon>Magnoliopsida</taxon>
        <taxon>Liliopsida</taxon>
        <taxon>Asparagales</taxon>
        <taxon>Iridaceae</taxon>
        <taxon>Iridoideae</taxon>
        <taxon>Irideae</taxon>
        <taxon>Iris</taxon>
    </lineage>
</organism>
<keyword evidence="8" id="KW-0833">Ubl conjugation pathway</keyword>
<evidence type="ECO:0000256" key="6">
    <source>
        <dbReference type="ARBA" id="ARBA00022723"/>
    </source>
</evidence>
<dbReference type="Pfam" id="PF21362">
    <property type="entry name" value="Sina_RING"/>
    <property type="match status" value="1"/>
</dbReference>
<dbReference type="PANTHER" id="PTHR46632:SF16">
    <property type="entry name" value="E3 UBIQUITIN-PROTEIN LIGASE SINA-LIKE 10"/>
    <property type="match status" value="1"/>
</dbReference>
<evidence type="ECO:0000256" key="2">
    <source>
        <dbReference type="ARBA" id="ARBA00004906"/>
    </source>
</evidence>
<dbReference type="AlphaFoldDB" id="A0AAX6EBH9"/>
<sequence>MVRFSAEDEEEEEMVRGGGGTKRKLSGSGQEEEEEEAFKIAAQSRDLEEKRRRESSSTTSGGGGISATIDPDVLDCPVCFEPLRPPLFQCQNGHVACSSCCNKLQNKCPSCKLSINYSRCLALEKVIESIKVPCPYAKDGCKGKLSYAEHLSHADTCIFAPCFCPMPSCTFSASAQLLSSHFDDCHRDSFVRLPYDVPVPIFLDCKDPFCVLRGPRGEIFLLLNDEGCMNSGNRLSMACIGPQGLEGALRYELAVARNGDSLQLKACMTNVKKWMGSYPTNVFLVVPQDFQVCGKVIVDIRIQKQLP</sequence>
<comment type="caution">
    <text evidence="15">The sequence shown here is derived from an EMBL/GenBank/DDBJ whole genome shotgun (WGS) entry which is preliminary data.</text>
</comment>
<keyword evidence="16" id="KW-1185">Reference proteome</keyword>
<dbReference type="GO" id="GO:0061630">
    <property type="term" value="F:ubiquitin protein ligase activity"/>
    <property type="evidence" value="ECO:0007669"/>
    <property type="project" value="UniProtKB-EC"/>
</dbReference>
<evidence type="ECO:0000256" key="1">
    <source>
        <dbReference type="ARBA" id="ARBA00000900"/>
    </source>
</evidence>
<dbReference type="InterPro" id="IPR044286">
    <property type="entry name" value="SINL_plant"/>
</dbReference>
<evidence type="ECO:0000256" key="12">
    <source>
        <dbReference type="SAM" id="MobiDB-lite"/>
    </source>
</evidence>
<dbReference type="EC" id="2.3.2.27" evidence="4"/>
<feature type="region of interest" description="Disordered" evidence="12">
    <location>
        <begin position="1"/>
        <end position="66"/>
    </location>
</feature>
<dbReference type="InterPro" id="IPR049548">
    <property type="entry name" value="Sina-like_RING"/>
</dbReference>
<feature type="compositionally biased region" description="Basic and acidic residues" evidence="12">
    <location>
        <begin position="45"/>
        <end position="55"/>
    </location>
</feature>
<dbReference type="InterPro" id="IPR001841">
    <property type="entry name" value="Znf_RING"/>
</dbReference>